<feature type="compositionally biased region" description="Basic and acidic residues" evidence="1">
    <location>
        <begin position="1"/>
        <end position="46"/>
    </location>
</feature>
<dbReference type="Proteomes" id="UP000516421">
    <property type="component" value="Chromosome"/>
</dbReference>
<accession>A0A7H2BJT5</accession>
<name>A0A7H2BJT5_9MICC</name>
<dbReference type="RefSeq" id="WP_145175938.1">
    <property type="nucleotide sequence ID" value="NZ_BAAAHX010000003.1"/>
</dbReference>
<keyword evidence="3" id="KW-1185">Reference proteome</keyword>
<feature type="region of interest" description="Disordered" evidence="1">
    <location>
        <begin position="1"/>
        <end position="57"/>
    </location>
</feature>
<evidence type="ECO:0000313" key="3">
    <source>
        <dbReference type="Proteomes" id="UP000516421"/>
    </source>
</evidence>
<dbReference type="KEGG" id="rama:IDM48_00245"/>
<reference evidence="2 3" key="1">
    <citation type="submission" date="2020-09" db="EMBL/GenBank/DDBJ databases">
        <title>Investigation of environmental microbe.</title>
        <authorList>
            <person name="Ou Y."/>
            <person name="Kang Q."/>
        </authorList>
    </citation>
    <scope>NUCLEOTIDE SEQUENCE [LARGE SCALE GENOMIC DNA]</scope>
    <source>
        <strain evidence="2 3">KJZ-9</strain>
    </source>
</reference>
<dbReference type="EMBL" id="CP061538">
    <property type="protein sequence ID" value="QNV39931.1"/>
    <property type="molecule type" value="Genomic_DNA"/>
</dbReference>
<dbReference type="AlphaFoldDB" id="A0A7H2BJT5"/>
<protein>
    <submittedName>
        <fullName evidence="2">Ribosome recycling factor</fullName>
    </submittedName>
</protein>
<evidence type="ECO:0000313" key="2">
    <source>
        <dbReference type="EMBL" id="QNV39931.1"/>
    </source>
</evidence>
<proteinExistence type="predicted"/>
<sequence length="57" mass="5978">MGFDVDGLKDKANEGIDSGKDAVNEKAGKDVVNDDHTNTAKDKAGEQIDGLGNKFGK</sequence>
<gene>
    <name evidence="2" type="ORF">IDM48_00245</name>
</gene>
<evidence type="ECO:0000256" key="1">
    <source>
        <dbReference type="SAM" id="MobiDB-lite"/>
    </source>
</evidence>
<organism evidence="2 3">
    <name type="scientific">Rothia amarae</name>
    <dbReference type="NCBI Taxonomy" id="169480"/>
    <lineage>
        <taxon>Bacteria</taxon>
        <taxon>Bacillati</taxon>
        <taxon>Actinomycetota</taxon>
        <taxon>Actinomycetes</taxon>
        <taxon>Micrococcales</taxon>
        <taxon>Micrococcaceae</taxon>
        <taxon>Rothia</taxon>
    </lineage>
</organism>